<evidence type="ECO:0000313" key="2">
    <source>
        <dbReference type="Proteomes" id="UP000218263"/>
    </source>
</evidence>
<protein>
    <submittedName>
        <fullName evidence="1">Putative HTH-type transcriptional regulator YybR</fullName>
    </submittedName>
</protein>
<name>A0A0X8X2R5_9SPHI</name>
<evidence type="ECO:0000313" key="1">
    <source>
        <dbReference type="EMBL" id="BAU54092.1"/>
    </source>
</evidence>
<keyword evidence="2" id="KW-1185">Reference proteome</keyword>
<dbReference type="PANTHER" id="PTHR33204">
    <property type="entry name" value="TRANSCRIPTIONAL REGULATOR, MARR FAMILY"/>
    <property type="match status" value="1"/>
</dbReference>
<dbReference type="SUPFAM" id="SSF46785">
    <property type="entry name" value="Winged helix' DNA-binding domain"/>
    <property type="match status" value="1"/>
</dbReference>
<proteinExistence type="predicted"/>
<dbReference type="OrthoDB" id="7678715at2"/>
<accession>A0A0X8X2R5</accession>
<gene>
    <name evidence="1" type="primary">yybR</name>
    <name evidence="1" type="ORF">MgSA37_02263</name>
</gene>
<dbReference type="RefSeq" id="WP_096351909.1">
    <property type="nucleotide sequence ID" value="NZ_AP017313.1"/>
</dbReference>
<dbReference type="Proteomes" id="UP000218263">
    <property type="component" value="Chromosome"/>
</dbReference>
<dbReference type="Gene3D" id="1.10.10.10">
    <property type="entry name" value="Winged helix-like DNA-binding domain superfamily/Winged helix DNA-binding domain"/>
    <property type="match status" value="1"/>
</dbReference>
<sequence length="117" mass="13608">MRKTTSTNFSNEEALAAICPMHNVMRVLGGRWKIALLYFIHQGHHRFGLLQKKMPFITTKMLSAQLKELERDELVNRKIYAEMPPRVEYSLTEKGQTLLPVLEDLYSWGEQYIPAQA</sequence>
<dbReference type="AlphaFoldDB" id="A0A0X8X2R5"/>
<dbReference type="PANTHER" id="PTHR33204:SF29">
    <property type="entry name" value="TRANSCRIPTIONAL REGULATOR"/>
    <property type="match status" value="1"/>
</dbReference>
<dbReference type="InterPro" id="IPR002577">
    <property type="entry name" value="HTH_HxlR"/>
</dbReference>
<dbReference type="GO" id="GO:0003677">
    <property type="term" value="F:DNA binding"/>
    <property type="evidence" value="ECO:0007669"/>
    <property type="project" value="UniProtKB-KW"/>
</dbReference>
<dbReference type="InterPro" id="IPR036388">
    <property type="entry name" value="WH-like_DNA-bd_sf"/>
</dbReference>
<dbReference type="KEGG" id="mgot:MgSA37_02263"/>
<dbReference type="PROSITE" id="PS51118">
    <property type="entry name" value="HTH_HXLR"/>
    <property type="match status" value="1"/>
</dbReference>
<dbReference type="InterPro" id="IPR036390">
    <property type="entry name" value="WH_DNA-bd_sf"/>
</dbReference>
<dbReference type="EMBL" id="AP017313">
    <property type="protein sequence ID" value="BAU54092.1"/>
    <property type="molecule type" value="Genomic_DNA"/>
</dbReference>
<dbReference type="Pfam" id="PF01638">
    <property type="entry name" value="HxlR"/>
    <property type="match status" value="1"/>
</dbReference>
<organism evidence="1 2">
    <name type="scientific">Mucilaginibacter gotjawali</name>
    <dbReference type="NCBI Taxonomy" id="1550579"/>
    <lineage>
        <taxon>Bacteria</taxon>
        <taxon>Pseudomonadati</taxon>
        <taxon>Bacteroidota</taxon>
        <taxon>Sphingobacteriia</taxon>
        <taxon>Sphingobacteriales</taxon>
        <taxon>Sphingobacteriaceae</taxon>
        <taxon>Mucilaginibacter</taxon>
    </lineage>
</organism>
<reference evidence="1 2" key="1">
    <citation type="submission" date="2015-12" db="EMBL/GenBank/DDBJ databases">
        <title>Genome sequence of Mucilaginibacter gotjawali.</title>
        <authorList>
            <person name="Lee J.S."/>
            <person name="Lee K.C."/>
            <person name="Kim K.K."/>
            <person name="Lee B.W."/>
        </authorList>
    </citation>
    <scope>NUCLEOTIDE SEQUENCE [LARGE SCALE GENOMIC DNA]</scope>
    <source>
        <strain evidence="1 2">SA3-7</strain>
    </source>
</reference>